<evidence type="ECO:0008006" key="4">
    <source>
        <dbReference type="Google" id="ProtNLM"/>
    </source>
</evidence>
<evidence type="ECO:0000313" key="3">
    <source>
        <dbReference type="Proteomes" id="UP001231189"/>
    </source>
</evidence>
<gene>
    <name evidence="2" type="ORF">QYE76_009120</name>
</gene>
<comment type="caution">
    <text evidence="2">The sequence shown here is derived from an EMBL/GenBank/DDBJ whole genome shotgun (WGS) entry which is preliminary data.</text>
</comment>
<feature type="compositionally biased region" description="Polar residues" evidence="1">
    <location>
        <begin position="7"/>
        <end position="20"/>
    </location>
</feature>
<dbReference type="SUPFAM" id="SSF81383">
    <property type="entry name" value="F-box domain"/>
    <property type="match status" value="1"/>
</dbReference>
<evidence type="ECO:0000313" key="2">
    <source>
        <dbReference type="EMBL" id="KAK1692423.1"/>
    </source>
</evidence>
<feature type="region of interest" description="Disordered" evidence="1">
    <location>
        <begin position="1"/>
        <end position="44"/>
    </location>
</feature>
<dbReference type="EMBL" id="JAUUTY010000001">
    <property type="protein sequence ID" value="KAK1692423.1"/>
    <property type="molecule type" value="Genomic_DNA"/>
</dbReference>
<sequence length="169" mass="17254">MAASADLSGNTGRELTSRNGARTGGVATVRGQRAAASSDCTTARKGLDSMLPPAAWRLDDDGGVDVLPNRRSVDGGGAGDVCDGLCFGRQTGGLGDKGDASDQPRAAANSSKIWADRISKLGDAVLGRVLSFLSSKEVARAAALSSPWRGSFAGGHAVSLEEKERPVPD</sequence>
<dbReference type="AlphaFoldDB" id="A0AAD8TUG8"/>
<accession>A0AAD8TUG8</accession>
<proteinExistence type="predicted"/>
<dbReference type="Proteomes" id="UP001231189">
    <property type="component" value="Unassembled WGS sequence"/>
</dbReference>
<keyword evidence="3" id="KW-1185">Reference proteome</keyword>
<name>A0AAD8TUG8_LOLMU</name>
<protein>
    <recommendedName>
        <fullName evidence="4">F-box domain-containing protein</fullName>
    </recommendedName>
</protein>
<evidence type="ECO:0000256" key="1">
    <source>
        <dbReference type="SAM" id="MobiDB-lite"/>
    </source>
</evidence>
<organism evidence="2 3">
    <name type="scientific">Lolium multiflorum</name>
    <name type="common">Italian ryegrass</name>
    <name type="synonym">Lolium perenne subsp. multiflorum</name>
    <dbReference type="NCBI Taxonomy" id="4521"/>
    <lineage>
        <taxon>Eukaryota</taxon>
        <taxon>Viridiplantae</taxon>
        <taxon>Streptophyta</taxon>
        <taxon>Embryophyta</taxon>
        <taxon>Tracheophyta</taxon>
        <taxon>Spermatophyta</taxon>
        <taxon>Magnoliopsida</taxon>
        <taxon>Liliopsida</taxon>
        <taxon>Poales</taxon>
        <taxon>Poaceae</taxon>
        <taxon>BOP clade</taxon>
        <taxon>Pooideae</taxon>
        <taxon>Poodae</taxon>
        <taxon>Poeae</taxon>
        <taxon>Poeae Chloroplast Group 2 (Poeae type)</taxon>
        <taxon>Loliodinae</taxon>
        <taxon>Loliinae</taxon>
        <taxon>Lolium</taxon>
    </lineage>
</organism>
<reference evidence="2" key="1">
    <citation type="submission" date="2023-07" db="EMBL/GenBank/DDBJ databases">
        <title>A chromosome-level genome assembly of Lolium multiflorum.</title>
        <authorList>
            <person name="Chen Y."/>
            <person name="Copetti D."/>
            <person name="Kolliker R."/>
            <person name="Studer B."/>
        </authorList>
    </citation>
    <scope>NUCLEOTIDE SEQUENCE</scope>
    <source>
        <strain evidence="2">02402/16</strain>
        <tissue evidence="2">Leaf</tissue>
    </source>
</reference>
<dbReference type="InterPro" id="IPR036047">
    <property type="entry name" value="F-box-like_dom_sf"/>
</dbReference>